<evidence type="ECO:0000259" key="1">
    <source>
        <dbReference type="Pfam" id="PF07726"/>
    </source>
</evidence>
<dbReference type="PIRSF" id="PIRSF002849">
    <property type="entry name" value="AAA_ATPase_chaperone_MoxR_prd"/>
    <property type="match status" value="1"/>
</dbReference>
<dbReference type="PANTHER" id="PTHR42759">
    <property type="entry name" value="MOXR FAMILY PROTEIN"/>
    <property type="match status" value="1"/>
</dbReference>
<feature type="domain" description="ChlI/MoxR AAA lid" evidence="2">
    <location>
        <begin position="227"/>
        <end position="293"/>
    </location>
</feature>
<dbReference type="Proteomes" id="UP000254330">
    <property type="component" value="Unassembled WGS sequence"/>
</dbReference>
<dbReference type="EMBL" id="SNZG01000029">
    <property type="protein sequence ID" value="TDR35735.1"/>
    <property type="molecule type" value="Genomic_DNA"/>
</dbReference>
<gene>
    <name evidence="4" type="ORF">DFR61_1297</name>
    <name evidence="3" type="ORF">NCTC10597_01643</name>
</gene>
<dbReference type="OrthoDB" id="9808397at2"/>
<organism evidence="3 5">
    <name type="scientific">Kurthia zopfii</name>
    <dbReference type="NCBI Taxonomy" id="1650"/>
    <lineage>
        <taxon>Bacteria</taxon>
        <taxon>Bacillati</taxon>
        <taxon>Bacillota</taxon>
        <taxon>Bacilli</taxon>
        <taxon>Bacillales</taxon>
        <taxon>Caryophanaceae</taxon>
        <taxon>Kurthia</taxon>
    </lineage>
</organism>
<dbReference type="GO" id="GO:0016887">
    <property type="term" value="F:ATP hydrolysis activity"/>
    <property type="evidence" value="ECO:0007669"/>
    <property type="project" value="InterPro"/>
</dbReference>
<evidence type="ECO:0000313" key="6">
    <source>
        <dbReference type="Proteomes" id="UP000294641"/>
    </source>
</evidence>
<sequence length="308" mass="34480">MTTVNNIISEVETVIKGKRKVIEKVFTAILAEGHILLEDVPGIGKTTLALAFSKVLGLNFSRIQFTPDVTASDVVGFTYYDKEQDRFQYRQGAVMSNFVLGDEINRTSSRTQSALLEVMEEGAVTVDGVRYEVPKPFTVMATQNPIDHIGTQKLPQAQLDRFMMKLTIGYPDYQSQMELLRDRQTAQPLDHIRPIVNASQLIEMQQVVKNTIISEEILDYVTKLSMETRTIQEVAQGISPRGALSICRAAKAHAYIQNRNYVIPEDVMAVFLDTTHHRIVLSPTALTSAETILRDVLKNTPSPDVLVQ</sequence>
<comment type="caution">
    <text evidence="3">The sequence shown here is derived from an EMBL/GenBank/DDBJ whole genome shotgun (WGS) entry which is preliminary data.</text>
</comment>
<feature type="domain" description="ATPase AAA-3" evidence="1">
    <location>
        <begin position="34"/>
        <end position="164"/>
    </location>
</feature>
<dbReference type="EMBL" id="UGNP01000001">
    <property type="protein sequence ID" value="STX09936.1"/>
    <property type="molecule type" value="Genomic_DNA"/>
</dbReference>
<keyword evidence="6" id="KW-1185">Reference proteome</keyword>
<dbReference type="InterPro" id="IPR011703">
    <property type="entry name" value="ATPase_AAA-3"/>
</dbReference>
<accession>A0A8B4QB49</accession>
<name>A0A8B4QB49_9BACL</name>
<dbReference type="Pfam" id="PF07726">
    <property type="entry name" value="AAA_3"/>
    <property type="match status" value="1"/>
</dbReference>
<evidence type="ECO:0000259" key="2">
    <source>
        <dbReference type="Pfam" id="PF17863"/>
    </source>
</evidence>
<dbReference type="SUPFAM" id="SSF52540">
    <property type="entry name" value="P-loop containing nucleoside triphosphate hydrolases"/>
    <property type="match status" value="1"/>
</dbReference>
<dbReference type="GO" id="GO:0005524">
    <property type="term" value="F:ATP binding"/>
    <property type="evidence" value="ECO:0007669"/>
    <property type="project" value="InterPro"/>
</dbReference>
<dbReference type="Gene3D" id="3.40.50.300">
    <property type="entry name" value="P-loop containing nucleotide triphosphate hydrolases"/>
    <property type="match status" value="1"/>
</dbReference>
<dbReference type="InterPro" id="IPR050764">
    <property type="entry name" value="CbbQ/NirQ/NorQ/GpvN"/>
</dbReference>
<dbReference type="AlphaFoldDB" id="A0A8B4QB49"/>
<protein>
    <submittedName>
        <fullName evidence="4">MoxR-like ATPase</fullName>
    </submittedName>
    <submittedName>
        <fullName evidence="3">Recombination factor protein RarA</fullName>
    </submittedName>
</protein>
<dbReference type="RefSeq" id="WP_109350302.1">
    <property type="nucleotide sequence ID" value="NZ_BJUE01000025.1"/>
</dbReference>
<dbReference type="Gene3D" id="1.10.8.80">
    <property type="entry name" value="Magnesium chelatase subunit I, C-Terminal domain"/>
    <property type="match status" value="1"/>
</dbReference>
<dbReference type="InterPro" id="IPR027417">
    <property type="entry name" value="P-loop_NTPase"/>
</dbReference>
<dbReference type="Pfam" id="PF17863">
    <property type="entry name" value="AAA_lid_2"/>
    <property type="match status" value="1"/>
</dbReference>
<dbReference type="Proteomes" id="UP000294641">
    <property type="component" value="Unassembled WGS sequence"/>
</dbReference>
<dbReference type="InterPro" id="IPR041628">
    <property type="entry name" value="ChlI/MoxR_AAA_lid"/>
</dbReference>
<proteinExistence type="predicted"/>
<evidence type="ECO:0000313" key="3">
    <source>
        <dbReference type="EMBL" id="STX09936.1"/>
    </source>
</evidence>
<dbReference type="PANTHER" id="PTHR42759:SF5">
    <property type="entry name" value="METHANOL DEHYDROGENASE REGULATOR"/>
    <property type="match status" value="1"/>
</dbReference>
<evidence type="ECO:0000313" key="5">
    <source>
        <dbReference type="Proteomes" id="UP000254330"/>
    </source>
</evidence>
<reference evidence="3 5" key="1">
    <citation type="submission" date="2018-06" db="EMBL/GenBank/DDBJ databases">
        <authorList>
            <consortium name="Pathogen Informatics"/>
            <person name="Doyle S."/>
        </authorList>
    </citation>
    <scope>NUCLEOTIDE SEQUENCE [LARGE SCALE GENOMIC DNA]</scope>
    <source>
        <strain evidence="3 5">NCTC10597</strain>
    </source>
</reference>
<reference evidence="4 6" key="2">
    <citation type="submission" date="2019-03" db="EMBL/GenBank/DDBJ databases">
        <title>Genomic Encyclopedia of Type Strains, Phase IV (KMG-IV): sequencing the most valuable type-strain genomes for metagenomic binning, comparative biology and taxonomic classification.</title>
        <authorList>
            <person name="Goeker M."/>
        </authorList>
    </citation>
    <scope>NUCLEOTIDE SEQUENCE [LARGE SCALE GENOMIC DNA]</scope>
    <source>
        <strain evidence="4 6">DSM 20580</strain>
    </source>
</reference>
<evidence type="ECO:0000313" key="4">
    <source>
        <dbReference type="EMBL" id="TDR35735.1"/>
    </source>
</evidence>